<evidence type="ECO:0000256" key="10">
    <source>
        <dbReference type="ARBA" id="ARBA00047685"/>
    </source>
</evidence>
<dbReference type="InterPro" id="IPR028261">
    <property type="entry name" value="DPD_II"/>
</dbReference>
<dbReference type="Gene3D" id="1.10.1060.10">
    <property type="entry name" value="Alpha-helical ferredoxin"/>
    <property type="match status" value="1"/>
</dbReference>
<dbReference type="EMBL" id="DVJJ01000030">
    <property type="protein sequence ID" value="HIS64057.1"/>
    <property type="molecule type" value="Genomic_DNA"/>
</dbReference>
<evidence type="ECO:0000256" key="11">
    <source>
        <dbReference type="ARBA" id="ARBA00048792"/>
    </source>
</evidence>
<accession>A0A9D1JSH3</accession>
<keyword evidence="5" id="KW-0560">Oxidoreductase</keyword>
<evidence type="ECO:0000313" key="17">
    <source>
        <dbReference type="Proteomes" id="UP000886741"/>
    </source>
</evidence>
<dbReference type="Proteomes" id="UP000886741">
    <property type="component" value="Unassembled WGS sequence"/>
</dbReference>
<dbReference type="EC" id="1.3.1.1" evidence="14"/>
<dbReference type="InterPro" id="IPR017896">
    <property type="entry name" value="4Fe4S_Fe-S-bd"/>
</dbReference>
<dbReference type="GO" id="GO:0046872">
    <property type="term" value="F:metal ion binding"/>
    <property type="evidence" value="ECO:0007669"/>
    <property type="project" value="UniProtKB-KW"/>
</dbReference>
<reference evidence="16" key="2">
    <citation type="journal article" date="2021" name="PeerJ">
        <title>Extensive microbial diversity within the chicken gut microbiome revealed by metagenomics and culture.</title>
        <authorList>
            <person name="Gilroy R."/>
            <person name="Ravi A."/>
            <person name="Getino M."/>
            <person name="Pursley I."/>
            <person name="Horton D.L."/>
            <person name="Alikhan N.F."/>
            <person name="Baker D."/>
            <person name="Gharbi K."/>
            <person name="Hall N."/>
            <person name="Watson M."/>
            <person name="Adriaenssens E.M."/>
            <person name="Foster-Nyarko E."/>
            <person name="Jarju S."/>
            <person name="Secka A."/>
            <person name="Antonio M."/>
            <person name="Oren A."/>
            <person name="Chaudhuri R.R."/>
            <person name="La Ragione R."/>
            <person name="Hildebrand F."/>
            <person name="Pallen M.J."/>
        </authorList>
    </citation>
    <scope>NUCLEOTIDE SEQUENCE</scope>
    <source>
        <strain evidence="16">ChiBcec16-1751</strain>
    </source>
</reference>
<dbReference type="AlphaFoldDB" id="A0A9D1JSH3"/>
<evidence type="ECO:0000256" key="14">
    <source>
        <dbReference type="ARBA" id="ARBA00049728"/>
    </source>
</evidence>
<dbReference type="GO" id="GO:0004159">
    <property type="term" value="F:dihydropyrimidine dehydrogenase (NAD+) activity"/>
    <property type="evidence" value="ECO:0007669"/>
    <property type="project" value="UniProtKB-EC"/>
</dbReference>
<dbReference type="Gene3D" id="3.40.50.720">
    <property type="entry name" value="NAD(P)-binding Rossmann-like Domain"/>
    <property type="match status" value="1"/>
</dbReference>
<gene>
    <name evidence="16" type="primary">ygfK</name>
    <name evidence="16" type="ORF">IAA83_01625</name>
</gene>
<dbReference type="Pfam" id="PF14691">
    <property type="entry name" value="Fer4_20"/>
    <property type="match status" value="1"/>
</dbReference>
<keyword evidence="2" id="KW-0285">Flavoprotein</keyword>
<comment type="function">
    <text evidence="12">Involved in pyrimidine base degradation. Catalyzes physiologically the reduction of uracil to 5,6-dihydrouracil (DHU) by using NADH as a specific cosubstrate. It also catalyzes the reverse reaction and the reduction of thymine to 5,6-dihydrothymine (DHT).</text>
</comment>
<keyword evidence="4" id="KW-0479">Metal-binding</keyword>
<comment type="catalytic activity">
    <reaction evidence="10">
        <text>5,6-dihydrothymine + NAD(+) = thymine + NADH + H(+)</text>
        <dbReference type="Rhea" id="RHEA:28791"/>
        <dbReference type="ChEBI" id="CHEBI:15378"/>
        <dbReference type="ChEBI" id="CHEBI:17821"/>
        <dbReference type="ChEBI" id="CHEBI:27468"/>
        <dbReference type="ChEBI" id="CHEBI:57540"/>
        <dbReference type="ChEBI" id="CHEBI:57945"/>
        <dbReference type="EC" id="1.3.1.1"/>
    </reaction>
</comment>
<proteinExistence type="predicted"/>
<dbReference type="PRINTS" id="PR00469">
    <property type="entry name" value="PNDRDTASEII"/>
</dbReference>
<dbReference type="SUPFAM" id="SSF51971">
    <property type="entry name" value="Nucleotide-binding domain"/>
    <property type="match status" value="1"/>
</dbReference>
<dbReference type="Pfam" id="PF07992">
    <property type="entry name" value="Pyr_redox_2"/>
    <property type="match status" value="1"/>
</dbReference>
<name>A0A9D1JSH3_9FIRM</name>
<dbReference type="InterPro" id="IPR017701">
    <property type="entry name" value="Se_rdtase_YgfK"/>
</dbReference>
<dbReference type="PRINTS" id="PR00368">
    <property type="entry name" value="FADPNR"/>
</dbReference>
<evidence type="ECO:0000313" key="16">
    <source>
        <dbReference type="EMBL" id="HIS64057.1"/>
    </source>
</evidence>
<protein>
    <recommendedName>
        <fullName evidence="14">dihydrouracil dehydrogenase (NAD(+))</fullName>
        <ecNumber evidence="14">1.3.1.1</ecNumber>
    </recommendedName>
    <alternativeName>
        <fullName evidence="9">Dihydrothymine dehydrogenase</fullName>
    </alternativeName>
    <alternativeName>
        <fullName evidence="8">Dihydrouracil dehydrogenase</fullName>
    </alternativeName>
</protein>
<evidence type="ECO:0000256" key="3">
    <source>
        <dbReference type="ARBA" id="ARBA00022643"/>
    </source>
</evidence>
<dbReference type="Gene3D" id="3.50.50.60">
    <property type="entry name" value="FAD/NAD(P)-binding domain"/>
    <property type="match status" value="1"/>
</dbReference>
<dbReference type="InterPro" id="IPR036188">
    <property type="entry name" value="FAD/NAD-bd_sf"/>
</dbReference>
<sequence>MSELMTPIPFRRLMQWITTEYQREGSVFGVHRPYIAGHKTLPIFGETIETPFGPAAGPATQLAQNIVAGYFGGARFFELKTVQQMDGADLAACVNKPCILAEDECYNCEWSTELYVHEAFDEYVKAWCAIKMISHLYGLGHDDGFVFNMSVGYDLAGIQGEKIDTYLNNMQDASKTPIFQECIAVLKAMFPNEEDFIDTISPKVSRSVTVSTLHGCPPDEIERIASYLITEKGLHTFVKCNPTILGYESARDILDSMGFDYIAFDDHHFNEDLQYCDAIPMFRRLLALANSKGLEFGLKLSNTFPVDVKQKELPSEEMYMAGKSLFPLTIEMARRISKEFDGRLRLSYSGGADFFNIDRLFACGIWPITMATTELKPGGYQRFRQIGEKLERMVYHPFSRVDCEGVERLGADMRNDRHHRKAVKPLPNRKLAEKVPLLNCFTAPCKGGCPIGQDIPEYVELCRLGCYEEALEVILAKNPLPFITGTICAHHCMDKCTRNFYDLPVDIRGTKLIAAEHGYDAVFAKLQAPAVRFPDRKAAIVGGGPTGMAAAHFLARAGVPVTLFERENQLGGIVRQVIPGFRISDEAMDKDAAMLTKLGVDIRLGAPAPTVEELKAQGYTHILLAVGAWKPGKLDIPGNVRPVIAWMQAIKAGQETVSGHVAVIGGGNTAMDAARLALRAGAASSTLVYRRTRKYMPADAEELELAMADGVRFLELVSPMAQENGKLRCRKMILGEPDASGRRSPVETDEFVEIPCDLVVSAVGEKVDDAFLSANGVAVNERGRPAFESGCVYTAGDTLRGPATVVEGIADAARFCEAVTGEKSGYVAPNYAERGDAIAKKGILCDSAKCEGDRCLSCNTVCECCADVCPNRANVVIELADGSHQILHVDQMCNECGNCAVFCPYSSAPYKDKFTLFCSREGMAESKENSGFLYLGNRKVLVRLFGNEAEYDLDDPKNGLPTTIEVLILTVLNNYG</sequence>
<comment type="cofactor">
    <cofactor evidence="1">
        <name>FMN</name>
        <dbReference type="ChEBI" id="CHEBI:58210"/>
    </cofactor>
</comment>
<keyword evidence="6" id="KW-0408">Iron</keyword>
<evidence type="ECO:0000256" key="5">
    <source>
        <dbReference type="ARBA" id="ARBA00023002"/>
    </source>
</evidence>
<evidence type="ECO:0000259" key="15">
    <source>
        <dbReference type="PROSITE" id="PS51379"/>
    </source>
</evidence>
<dbReference type="PROSITE" id="PS51379">
    <property type="entry name" value="4FE4S_FER_2"/>
    <property type="match status" value="1"/>
</dbReference>
<dbReference type="PROSITE" id="PS00198">
    <property type="entry name" value="4FE4S_FER_1"/>
    <property type="match status" value="1"/>
</dbReference>
<dbReference type="SUPFAM" id="SSF46548">
    <property type="entry name" value="alpha-helical ferredoxin"/>
    <property type="match status" value="1"/>
</dbReference>
<dbReference type="PANTHER" id="PTHR43073:SF2">
    <property type="entry name" value="DIHYDROPYRIMIDINE DEHYDROGENASE [NADP(+)]"/>
    <property type="match status" value="1"/>
</dbReference>
<evidence type="ECO:0000256" key="1">
    <source>
        <dbReference type="ARBA" id="ARBA00001917"/>
    </source>
</evidence>
<evidence type="ECO:0000256" key="2">
    <source>
        <dbReference type="ARBA" id="ARBA00022630"/>
    </source>
</evidence>
<comment type="subunit">
    <text evidence="13">Heterotetramer of 2 PreA and 2 PreT subunits.</text>
</comment>
<keyword evidence="7" id="KW-0411">Iron-sulfur</keyword>
<evidence type="ECO:0000256" key="12">
    <source>
        <dbReference type="ARBA" id="ARBA00049578"/>
    </source>
</evidence>
<dbReference type="PANTHER" id="PTHR43073">
    <property type="entry name" value="DIHYDROPYRIMIDINE DEHYDROGENASE [NADP(+)]"/>
    <property type="match status" value="1"/>
</dbReference>
<dbReference type="InterPro" id="IPR023753">
    <property type="entry name" value="FAD/NAD-binding_dom"/>
</dbReference>
<evidence type="ECO:0000256" key="13">
    <source>
        <dbReference type="ARBA" id="ARBA00049714"/>
    </source>
</evidence>
<evidence type="ECO:0000256" key="8">
    <source>
        <dbReference type="ARBA" id="ARBA00030119"/>
    </source>
</evidence>
<dbReference type="SUPFAM" id="SSF54862">
    <property type="entry name" value="4Fe-4S ferredoxins"/>
    <property type="match status" value="1"/>
</dbReference>
<dbReference type="NCBIfam" id="TIGR03315">
    <property type="entry name" value="Se_ygfK"/>
    <property type="match status" value="1"/>
</dbReference>
<comment type="catalytic activity">
    <reaction evidence="11">
        <text>5,6-dihydrouracil + NAD(+) = uracil + NADH + H(+)</text>
        <dbReference type="Rhea" id="RHEA:20189"/>
        <dbReference type="ChEBI" id="CHEBI:15378"/>
        <dbReference type="ChEBI" id="CHEBI:15901"/>
        <dbReference type="ChEBI" id="CHEBI:17568"/>
        <dbReference type="ChEBI" id="CHEBI:57540"/>
        <dbReference type="ChEBI" id="CHEBI:57945"/>
        <dbReference type="EC" id="1.3.1.1"/>
    </reaction>
</comment>
<comment type="caution">
    <text evidence="16">The sequence shown here is derived from an EMBL/GenBank/DDBJ whole genome shotgun (WGS) entry which is preliminary data.</text>
</comment>
<feature type="domain" description="4Fe-4S ferredoxin-type" evidence="15">
    <location>
        <begin position="885"/>
        <end position="913"/>
    </location>
</feature>
<evidence type="ECO:0000256" key="7">
    <source>
        <dbReference type="ARBA" id="ARBA00023014"/>
    </source>
</evidence>
<organism evidence="16 17">
    <name type="scientific">Candidatus Avoscillospira avistercoris</name>
    <dbReference type="NCBI Taxonomy" id="2840707"/>
    <lineage>
        <taxon>Bacteria</taxon>
        <taxon>Bacillati</taxon>
        <taxon>Bacillota</taxon>
        <taxon>Clostridia</taxon>
        <taxon>Eubacteriales</taxon>
        <taxon>Oscillospiraceae</taxon>
        <taxon>Oscillospiraceae incertae sedis</taxon>
        <taxon>Candidatus Avoscillospira</taxon>
    </lineage>
</organism>
<evidence type="ECO:0000256" key="9">
    <source>
        <dbReference type="ARBA" id="ARBA00032722"/>
    </source>
</evidence>
<dbReference type="SUPFAM" id="SSF51395">
    <property type="entry name" value="FMN-linked oxidoreductases"/>
    <property type="match status" value="1"/>
</dbReference>
<keyword evidence="3" id="KW-0288">FMN</keyword>
<feature type="non-terminal residue" evidence="16">
    <location>
        <position position="976"/>
    </location>
</feature>
<evidence type="ECO:0000256" key="6">
    <source>
        <dbReference type="ARBA" id="ARBA00023004"/>
    </source>
</evidence>
<reference evidence="16" key="1">
    <citation type="submission" date="2020-10" db="EMBL/GenBank/DDBJ databases">
        <authorList>
            <person name="Gilroy R."/>
        </authorList>
    </citation>
    <scope>NUCLEOTIDE SEQUENCE</scope>
    <source>
        <strain evidence="16">ChiBcec16-1751</strain>
    </source>
</reference>
<dbReference type="GO" id="GO:0051536">
    <property type="term" value="F:iron-sulfur cluster binding"/>
    <property type="evidence" value="ECO:0007669"/>
    <property type="project" value="UniProtKB-KW"/>
</dbReference>
<dbReference type="InterPro" id="IPR017900">
    <property type="entry name" value="4Fe4S_Fe_S_CS"/>
</dbReference>
<dbReference type="InterPro" id="IPR009051">
    <property type="entry name" value="Helical_ferredxn"/>
</dbReference>
<evidence type="ECO:0000256" key="4">
    <source>
        <dbReference type="ARBA" id="ARBA00022723"/>
    </source>
</evidence>